<dbReference type="Proteomes" id="UP000230233">
    <property type="component" value="Chromosome X"/>
</dbReference>
<dbReference type="EMBL" id="PDUG01000006">
    <property type="protein sequence ID" value="PIC17462.1"/>
    <property type="molecule type" value="Genomic_DNA"/>
</dbReference>
<keyword evidence="2" id="KW-1185">Reference proteome</keyword>
<organism evidence="1 2">
    <name type="scientific">Caenorhabditis nigoni</name>
    <dbReference type="NCBI Taxonomy" id="1611254"/>
    <lineage>
        <taxon>Eukaryota</taxon>
        <taxon>Metazoa</taxon>
        <taxon>Ecdysozoa</taxon>
        <taxon>Nematoda</taxon>
        <taxon>Chromadorea</taxon>
        <taxon>Rhabditida</taxon>
        <taxon>Rhabditina</taxon>
        <taxon>Rhabditomorpha</taxon>
        <taxon>Rhabditoidea</taxon>
        <taxon>Rhabditidae</taxon>
        <taxon>Peloderinae</taxon>
        <taxon>Caenorhabditis</taxon>
    </lineage>
</organism>
<name>A0A2G5SR77_9PELO</name>
<gene>
    <name evidence="1" type="primary">Cnig_chr_X.g23696</name>
    <name evidence="1" type="ORF">B9Z55_023696</name>
</gene>
<dbReference type="AlphaFoldDB" id="A0A2G5SR77"/>
<reference evidence="2" key="1">
    <citation type="submission" date="2017-10" db="EMBL/GenBank/DDBJ databases">
        <title>Rapid genome shrinkage in a self-fertile nematode reveals novel sperm competition proteins.</title>
        <authorList>
            <person name="Yin D."/>
            <person name="Schwarz E.M."/>
            <person name="Thomas C.G."/>
            <person name="Felde R.L."/>
            <person name="Korf I.F."/>
            <person name="Cutter A.D."/>
            <person name="Schartner C.M."/>
            <person name="Ralston E.J."/>
            <person name="Meyer B.J."/>
            <person name="Haag E.S."/>
        </authorList>
    </citation>
    <scope>NUCLEOTIDE SEQUENCE [LARGE SCALE GENOMIC DNA]</scope>
    <source>
        <strain evidence="2">JU1422</strain>
    </source>
</reference>
<sequence length="149" mass="17112">MTSHIPFFMFEDMLKWMADNEVASIGHTPATCKFTRLLVKKILGKMETSSFGARWRSQVLEEARQSSGINSARPSEFRQSSHFFFFDFPGSDILCILITFQRSLRNGRKLKSYIIFLIITNSCQFYHNATMNIFAKMSPIAIMSSSKCI</sequence>
<proteinExistence type="predicted"/>
<evidence type="ECO:0000313" key="2">
    <source>
        <dbReference type="Proteomes" id="UP000230233"/>
    </source>
</evidence>
<dbReference type="STRING" id="1611254.A0A2G5SR77"/>
<protein>
    <submittedName>
        <fullName evidence="1">Uncharacterized protein</fullName>
    </submittedName>
</protein>
<comment type="caution">
    <text evidence="1">The sequence shown here is derived from an EMBL/GenBank/DDBJ whole genome shotgun (WGS) entry which is preliminary data.</text>
</comment>
<accession>A0A2G5SR77</accession>
<evidence type="ECO:0000313" key="1">
    <source>
        <dbReference type="EMBL" id="PIC17462.1"/>
    </source>
</evidence>